<dbReference type="Proteomes" id="UP001273166">
    <property type="component" value="Unassembled WGS sequence"/>
</dbReference>
<accession>A0AAJ0H115</accession>
<reference evidence="2" key="1">
    <citation type="journal article" date="2023" name="Mol. Phylogenet. Evol.">
        <title>Genome-scale phylogeny and comparative genomics of the fungal order Sordariales.</title>
        <authorList>
            <person name="Hensen N."/>
            <person name="Bonometti L."/>
            <person name="Westerberg I."/>
            <person name="Brannstrom I.O."/>
            <person name="Guillou S."/>
            <person name="Cros-Aarteil S."/>
            <person name="Calhoun S."/>
            <person name="Haridas S."/>
            <person name="Kuo A."/>
            <person name="Mondo S."/>
            <person name="Pangilinan J."/>
            <person name="Riley R."/>
            <person name="LaButti K."/>
            <person name="Andreopoulos B."/>
            <person name="Lipzen A."/>
            <person name="Chen C."/>
            <person name="Yan M."/>
            <person name="Daum C."/>
            <person name="Ng V."/>
            <person name="Clum A."/>
            <person name="Steindorff A."/>
            <person name="Ohm R.A."/>
            <person name="Martin F."/>
            <person name="Silar P."/>
            <person name="Natvig D.O."/>
            <person name="Lalanne C."/>
            <person name="Gautier V."/>
            <person name="Ament-Velasquez S.L."/>
            <person name="Kruys A."/>
            <person name="Hutchinson M.I."/>
            <person name="Powell A.J."/>
            <person name="Barry K."/>
            <person name="Miller A.N."/>
            <person name="Grigoriev I.V."/>
            <person name="Debuchy R."/>
            <person name="Gladieux P."/>
            <person name="Hiltunen Thoren M."/>
            <person name="Johannesson H."/>
        </authorList>
    </citation>
    <scope>NUCLEOTIDE SEQUENCE</scope>
    <source>
        <strain evidence="2">CBS 333.67</strain>
    </source>
</reference>
<proteinExistence type="predicted"/>
<evidence type="ECO:0000259" key="1">
    <source>
        <dbReference type="PROSITE" id="PS51819"/>
    </source>
</evidence>
<dbReference type="InterPro" id="IPR037523">
    <property type="entry name" value="VOC_core"/>
</dbReference>
<dbReference type="RefSeq" id="XP_062725614.1">
    <property type="nucleotide sequence ID" value="XM_062868268.1"/>
</dbReference>
<gene>
    <name evidence="2" type="ORF">B0T15DRAFT_516673</name>
</gene>
<sequence length="178" mass="19573">MSLGHVSLPTGPSNYKAMRDFYLATLQPLGYTVYLEGEGQYCGFRAPMGGPDFWLHCGGQDFVPVDAALTADENLATRGRTHVAFNVSSRKQVDEWFQNALQAGGISNGKPGERELYAKGYYAAFLLDPLGNNVEAVHFNPFPWWLKHMDKTLGVLAMFAGGVAAQFVWSYAKKAGWA</sequence>
<keyword evidence="2" id="KW-0223">Dioxygenase</keyword>
<dbReference type="PROSITE" id="PS51819">
    <property type="entry name" value="VOC"/>
    <property type="match status" value="1"/>
</dbReference>
<dbReference type="PANTHER" id="PTHR35006:SF2">
    <property type="entry name" value="GLYOXALASE FAMILY PROTEIN (AFU_ORTHOLOGUE AFUA_5G14830)"/>
    <property type="match status" value="1"/>
</dbReference>
<dbReference type="CDD" id="cd07262">
    <property type="entry name" value="VOC_like"/>
    <property type="match status" value="1"/>
</dbReference>
<dbReference type="InterPro" id="IPR029068">
    <property type="entry name" value="Glyas_Bleomycin-R_OHBP_Dase"/>
</dbReference>
<dbReference type="EMBL" id="JAUDZG010000001">
    <property type="protein sequence ID" value="KAK3309834.1"/>
    <property type="molecule type" value="Genomic_DNA"/>
</dbReference>
<keyword evidence="2" id="KW-0560">Oxidoreductase</keyword>
<reference evidence="2" key="2">
    <citation type="submission" date="2023-06" db="EMBL/GenBank/DDBJ databases">
        <authorList>
            <consortium name="Lawrence Berkeley National Laboratory"/>
            <person name="Mondo S.J."/>
            <person name="Hensen N."/>
            <person name="Bonometti L."/>
            <person name="Westerberg I."/>
            <person name="Brannstrom I.O."/>
            <person name="Guillou S."/>
            <person name="Cros-Aarteil S."/>
            <person name="Calhoun S."/>
            <person name="Haridas S."/>
            <person name="Kuo A."/>
            <person name="Pangilinan J."/>
            <person name="Riley R."/>
            <person name="Labutti K."/>
            <person name="Andreopoulos B."/>
            <person name="Lipzen A."/>
            <person name="Chen C."/>
            <person name="Yanf M."/>
            <person name="Daum C."/>
            <person name="Ng V."/>
            <person name="Clum A."/>
            <person name="Steindorff A."/>
            <person name="Ohm R."/>
            <person name="Martin F."/>
            <person name="Silar P."/>
            <person name="Natvig D."/>
            <person name="Lalanne C."/>
            <person name="Gautier V."/>
            <person name="Ament-Velasquez S.L."/>
            <person name="Kruys A."/>
            <person name="Hutchinson M.I."/>
            <person name="Powell A.J."/>
            <person name="Barry K."/>
            <person name="Miller A.N."/>
            <person name="Grigoriev I.V."/>
            <person name="Debuchy R."/>
            <person name="Gladieux P."/>
            <person name="Thoren M.H."/>
            <person name="Johannesson H."/>
        </authorList>
    </citation>
    <scope>NUCLEOTIDE SEQUENCE</scope>
    <source>
        <strain evidence="2">CBS 333.67</strain>
    </source>
</reference>
<keyword evidence="3" id="KW-1185">Reference proteome</keyword>
<dbReference type="GO" id="GO:0051213">
    <property type="term" value="F:dioxygenase activity"/>
    <property type="evidence" value="ECO:0007669"/>
    <property type="project" value="UniProtKB-KW"/>
</dbReference>
<organism evidence="2 3">
    <name type="scientific">Chaetomium strumarium</name>
    <dbReference type="NCBI Taxonomy" id="1170767"/>
    <lineage>
        <taxon>Eukaryota</taxon>
        <taxon>Fungi</taxon>
        <taxon>Dikarya</taxon>
        <taxon>Ascomycota</taxon>
        <taxon>Pezizomycotina</taxon>
        <taxon>Sordariomycetes</taxon>
        <taxon>Sordariomycetidae</taxon>
        <taxon>Sordariales</taxon>
        <taxon>Chaetomiaceae</taxon>
        <taxon>Chaetomium</taxon>
    </lineage>
</organism>
<dbReference type="AlphaFoldDB" id="A0AAJ0H115"/>
<protein>
    <submittedName>
        <fullName evidence="2">Glyoxalase/Bleomycin resistance protein/Dihydroxybiphenyl dioxygenase</fullName>
    </submittedName>
</protein>
<comment type="caution">
    <text evidence="2">The sequence shown here is derived from an EMBL/GenBank/DDBJ whole genome shotgun (WGS) entry which is preliminary data.</text>
</comment>
<evidence type="ECO:0000313" key="3">
    <source>
        <dbReference type="Proteomes" id="UP001273166"/>
    </source>
</evidence>
<dbReference type="SUPFAM" id="SSF54593">
    <property type="entry name" value="Glyoxalase/Bleomycin resistance protein/Dihydroxybiphenyl dioxygenase"/>
    <property type="match status" value="1"/>
</dbReference>
<name>A0AAJ0H115_9PEZI</name>
<dbReference type="GeneID" id="87887097"/>
<dbReference type="PANTHER" id="PTHR35006">
    <property type="entry name" value="GLYOXALASE FAMILY PROTEIN (AFU_ORTHOLOGUE AFUA_5G14830)"/>
    <property type="match status" value="1"/>
</dbReference>
<feature type="domain" description="VOC" evidence="1">
    <location>
        <begin position="2"/>
        <end position="139"/>
    </location>
</feature>
<dbReference type="Gene3D" id="3.10.180.10">
    <property type="entry name" value="2,3-Dihydroxybiphenyl 1,2-Dioxygenase, domain 1"/>
    <property type="match status" value="1"/>
</dbReference>
<evidence type="ECO:0000313" key="2">
    <source>
        <dbReference type="EMBL" id="KAK3309834.1"/>
    </source>
</evidence>